<feature type="region of interest" description="Disordered" evidence="1">
    <location>
        <begin position="60"/>
        <end position="92"/>
    </location>
</feature>
<comment type="caution">
    <text evidence="2">The sequence shown here is derived from an EMBL/GenBank/DDBJ whole genome shotgun (WGS) entry which is preliminary data.</text>
</comment>
<keyword evidence="3" id="KW-1185">Reference proteome</keyword>
<evidence type="ECO:0000313" key="2">
    <source>
        <dbReference type="EMBL" id="GBP36680.1"/>
    </source>
</evidence>
<feature type="compositionally biased region" description="Low complexity" evidence="1">
    <location>
        <begin position="72"/>
        <end position="82"/>
    </location>
</feature>
<protein>
    <submittedName>
        <fullName evidence="2">Uncharacterized protein</fullName>
    </submittedName>
</protein>
<sequence>MIRLESSGIFLPQSCLLSLRSSNFPGGGGALFTVRASRSLVERGARFSFENVNEEVSHSREKVVGGATPTVARGDGPAAPAEGARRRGPDVA</sequence>
<name>A0A4C1VDS1_EUMVA</name>
<accession>A0A4C1VDS1</accession>
<evidence type="ECO:0000313" key="3">
    <source>
        <dbReference type="Proteomes" id="UP000299102"/>
    </source>
</evidence>
<dbReference type="EMBL" id="BGZK01000321">
    <property type="protein sequence ID" value="GBP36680.1"/>
    <property type="molecule type" value="Genomic_DNA"/>
</dbReference>
<evidence type="ECO:0000256" key="1">
    <source>
        <dbReference type="SAM" id="MobiDB-lite"/>
    </source>
</evidence>
<dbReference type="Proteomes" id="UP000299102">
    <property type="component" value="Unassembled WGS sequence"/>
</dbReference>
<reference evidence="2 3" key="1">
    <citation type="journal article" date="2019" name="Commun. Biol.">
        <title>The bagworm genome reveals a unique fibroin gene that provides high tensile strength.</title>
        <authorList>
            <person name="Kono N."/>
            <person name="Nakamura H."/>
            <person name="Ohtoshi R."/>
            <person name="Tomita M."/>
            <person name="Numata K."/>
            <person name="Arakawa K."/>
        </authorList>
    </citation>
    <scope>NUCLEOTIDE SEQUENCE [LARGE SCALE GENOMIC DNA]</scope>
</reference>
<dbReference type="AlphaFoldDB" id="A0A4C1VDS1"/>
<proteinExistence type="predicted"/>
<feature type="compositionally biased region" description="Basic and acidic residues" evidence="1">
    <location>
        <begin position="83"/>
        <end position="92"/>
    </location>
</feature>
<gene>
    <name evidence="2" type="ORF">EVAR_35266_1</name>
</gene>
<organism evidence="2 3">
    <name type="scientific">Eumeta variegata</name>
    <name type="common">Bagworm moth</name>
    <name type="synonym">Eumeta japonica</name>
    <dbReference type="NCBI Taxonomy" id="151549"/>
    <lineage>
        <taxon>Eukaryota</taxon>
        <taxon>Metazoa</taxon>
        <taxon>Ecdysozoa</taxon>
        <taxon>Arthropoda</taxon>
        <taxon>Hexapoda</taxon>
        <taxon>Insecta</taxon>
        <taxon>Pterygota</taxon>
        <taxon>Neoptera</taxon>
        <taxon>Endopterygota</taxon>
        <taxon>Lepidoptera</taxon>
        <taxon>Glossata</taxon>
        <taxon>Ditrysia</taxon>
        <taxon>Tineoidea</taxon>
        <taxon>Psychidae</taxon>
        <taxon>Oiketicinae</taxon>
        <taxon>Eumeta</taxon>
    </lineage>
</organism>